<evidence type="ECO:0000313" key="1">
    <source>
        <dbReference type="EMBL" id="KAK2106471.1"/>
    </source>
</evidence>
<dbReference type="Proteomes" id="UP001266305">
    <property type="component" value="Unassembled WGS sequence"/>
</dbReference>
<sequence>MVSPPLLVSAPPAPPYCHHLHHCHDSSIFIVTSLISANISATVPLTLEGTDAFIVVSLINTDVNITIPLLLSQHMISFTLSNVITITIDSLTVWSLLSQ</sequence>
<protein>
    <submittedName>
        <fullName evidence="1">Uncharacterized protein</fullName>
    </submittedName>
</protein>
<comment type="caution">
    <text evidence="1">The sequence shown here is derived from an EMBL/GenBank/DDBJ whole genome shotgun (WGS) entry which is preliminary data.</text>
</comment>
<gene>
    <name evidence="1" type="ORF">P7K49_015985</name>
</gene>
<keyword evidence="2" id="KW-1185">Reference proteome</keyword>
<reference evidence="1 2" key="1">
    <citation type="submission" date="2023-05" db="EMBL/GenBank/DDBJ databases">
        <title>B98-5 Cell Line De Novo Hybrid Assembly: An Optical Mapping Approach.</title>
        <authorList>
            <person name="Kananen K."/>
            <person name="Auerbach J.A."/>
            <person name="Kautto E."/>
            <person name="Blachly J.S."/>
        </authorList>
    </citation>
    <scope>NUCLEOTIDE SEQUENCE [LARGE SCALE GENOMIC DNA]</scope>
    <source>
        <strain evidence="1">B95-8</strain>
        <tissue evidence="1">Cell line</tissue>
    </source>
</reference>
<proteinExistence type="predicted"/>
<organism evidence="1 2">
    <name type="scientific">Saguinus oedipus</name>
    <name type="common">Cotton-top tamarin</name>
    <name type="synonym">Oedipomidas oedipus</name>
    <dbReference type="NCBI Taxonomy" id="9490"/>
    <lineage>
        <taxon>Eukaryota</taxon>
        <taxon>Metazoa</taxon>
        <taxon>Chordata</taxon>
        <taxon>Craniata</taxon>
        <taxon>Vertebrata</taxon>
        <taxon>Euteleostomi</taxon>
        <taxon>Mammalia</taxon>
        <taxon>Eutheria</taxon>
        <taxon>Euarchontoglires</taxon>
        <taxon>Primates</taxon>
        <taxon>Haplorrhini</taxon>
        <taxon>Platyrrhini</taxon>
        <taxon>Cebidae</taxon>
        <taxon>Callitrichinae</taxon>
        <taxon>Saguinus</taxon>
    </lineage>
</organism>
<name>A0ABQ9VB36_SAGOE</name>
<dbReference type="EMBL" id="JASSZA010000007">
    <property type="protein sequence ID" value="KAK2106471.1"/>
    <property type="molecule type" value="Genomic_DNA"/>
</dbReference>
<evidence type="ECO:0000313" key="2">
    <source>
        <dbReference type="Proteomes" id="UP001266305"/>
    </source>
</evidence>
<accession>A0ABQ9VB36</accession>